<evidence type="ECO:0000256" key="2">
    <source>
        <dbReference type="ARBA" id="ARBA00022670"/>
    </source>
</evidence>
<evidence type="ECO:0000259" key="12">
    <source>
        <dbReference type="PROSITE" id="PS50878"/>
    </source>
</evidence>
<evidence type="ECO:0000256" key="8">
    <source>
        <dbReference type="ARBA" id="ARBA00022918"/>
    </source>
</evidence>
<dbReference type="InterPro" id="IPR041373">
    <property type="entry name" value="RT_RNaseH"/>
</dbReference>
<dbReference type="GO" id="GO:0003964">
    <property type="term" value="F:RNA-directed DNA polymerase activity"/>
    <property type="evidence" value="ECO:0007669"/>
    <property type="project" value="UniProtKB-KW"/>
</dbReference>
<dbReference type="InterPro" id="IPR050951">
    <property type="entry name" value="Retrovirus_Pol_polyprotein"/>
</dbReference>
<keyword evidence="2" id="KW-0645">Protease</keyword>
<dbReference type="Pfam" id="PF17917">
    <property type="entry name" value="RT_RNaseH"/>
    <property type="match status" value="1"/>
</dbReference>
<reference evidence="13 14" key="1">
    <citation type="submission" date="2014-02" db="EMBL/GenBank/DDBJ databases">
        <title>Single nucleus genome sequencing reveals high similarity among nuclei of an endomycorrhizal fungus.</title>
        <authorList>
            <person name="Lin K."/>
            <person name="Geurts R."/>
            <person name="Zhang Z."/>
            <person name="Limpens E."/>
            <person name="Saunders D.G."/>
            <person name="Mu D."/>
            <person name="Pang E."/>
            <person name="Cao H."/>
            <person name="Cha H."/>
            <person name="Lin T."/>
            <person name="Zhou Q."/>
            <person name="Shang Y."/>
            <person name="Li Y."/>
            <person name="Ivanov S."/>
            <person name="Sharma T."/>
            <person name="Velzen R.V."/>
            <person name="Ruijter N.D."/>
            <person name="Aanen D.K."/>
            <person name="Win J."/>
            <person name="Kamoun S."/>
            <person name="Bisseling T."/>
            <person name="Huang S."/>
        </authorList>
    </citation>
    <scope>NUCLEOTIDE SEQUENCE [LARGE SCALE GENOMIC DNA]</scope>
    <source>
        <strain evidence="14">DAOM197198w</strain>
    </source>
</reference>
<organism evidence="13 14">
    <name type="scientific">Rhizophagus irregularis (strain DAOM 197198w)</name>
    <name type="common">Glomus intraradices</name>
    <dbReference type="NCBI Taxonomy" id="1432141"/>
    <lineage>
        <taxon>Eukaryota</taxon>
        <taxon>Fungi</taxon>
        <taxon>Fungi incertae sedis</taxon>
        <taxon>Mucoromycota</taxon>
        <taxon>Glomeromycotina</taxon>
        <taxon>Glomeromycetes</taxon>
        <taxon>Glomerales</taxon>
        <taxon>Glomeraceae</taxon>
        <taxon>Rhizophagus</taxon>
    </lineage>
</organism>
<dbReference type="Gene3D" id="3.10.20.370">
    <property type="match status" value="1"/>
</dbReference>
<evidence type="ECO:0000256" key="1">
    <source>
        <dbReference type="ARBA" id="ARBA00012493"/>
    </source>
</evidence>
<keyword evidence="14" id="KW-1185">Reference proteome</keyword>
<dbReference type="Gene3D" id="3.10.10.10">
    <property type="entry name" value="HIV Type 1 Reverse Transcriptase, subunit A, domain 1"/>
    <property type="match status" value="1"/>
</dbReference>
<dbReference type="CDD" id="cd01647">
    <property type="entry name" value="RT_LTR"/>
    <property type="match status" value="1"/>
</dbReference>
<feature type="region of interest" description="Disordered" evidence="10">
    <location>
        <begin position="482"/>
        <end position="513"/>
    </location>
</feature>
<accession>A0A015JAK6</accession>
<dbReference type="InterPro" id="IPR021109">
    <property type="entry name" value="Peptidase_aspartic_dom_sf"/>
</dbReference>
<dbReference type="Gene3D" id="2.40.70.10">
    <property type="entry name" value="Acid Proteases"/>
    <property type="match status" value="1"/>
</dbReference>
<dbReference type="SUPFAM" id="SSF56672">
    <property type="entry name" value="DNA/RNA polymerases"/>
    <property type="match status" value="1"/>
</dbReference>
<feature type="compositionally biased region" description="Basic and acidic residues" evidence="10">
    <location>
        <begin position="564"/>
        <end position="574"/>
    </location>
</feature>
<dbReference type="InterPro" id="IPR005162">
    <property type="entry name" value="Retrotrans_gag_dom"/>
</dbReference>
<feature type="compositionally biased region" description="Polar residues" evidence="10">
    <location>
        <begin position="552"/>
        <end position="561"/>
    </location>
</feature>
<dbReference type="EMBL" id="JEMT01018670">
    <property type="protein sequence ID" value="EXX66552.1"/>
    <property type="molecule type" value="Genomic_DNA"/>
</dbReference>
<dbReference type="GO" id="GO:0006508">
    <property type="term" value="P:proteolysis"/>
    <property type="evidence" value="ECO:0007669"/>
    <property type="project" value="UniProtKB-KW"/>
</dbReference>
<evidence type="ECO:0000313" key="14">
    <source>
        <dbReference type="Proteomes" id="UP000022910"/>
    </source>
</evidence>
<dbReference type="STRING" id="1432141.A0A015JAK6"/>
<dbReference type="PANTHER" id="PTHR37984">
    <property type="entry name" value="PROTEIN CBG26694"/>
    <property type="match status" value="1"/>
</dbReference>
<dbReference type="InterPro" id="IPR000477">
    <property type="entry name" value="RT_dom"/>
</dbReference>
<dbReference type="PROSITE" id="PS50878">
    <property type="entry name" value="RT_POL"/>
    <property type="match status" value="1"/>
</dbReference>
<feature type="domain" description="Reverse transcriptase" evidence="12">
    <location>
        <begin position="980"/>
        <end position="1159"/>
    </location>
</feature>
<dbReference type="GO" id="GO:0003676">
    <property type="term" value="F:nucleic acid binding"/>
    <property type="evidence" value="ECO:0007669"/>
    <property type="project" value="InterPro"/>
</dbReference>
<dbReference type="HOGENOM" id="CLU_256066_0_0_1"/>
<dbReference type="Gene3D" id="3.30.70.270">
    <property type="match status" value="2"/>
</dbReference>
<dbReference type="GO" id="GO:0008233">
    <property type="term" value="F:peptidase activity"/>
    <property type="evidence" value="ECO:0007669"/>
    <property type="project" value="UniProtKB-KW"/>
</dbReference>
<protein>
    <recommendedName>
        <fullName evidence="1">RNA-directed DNA polymerase</fullName>
        <ecNumber evidence="1">2.7.7.49</ecNumber>
    </recommendedName>
</protein>
<evidence type="ECO:0000256" key="10">
    <source>
        <dbReference type="SAM" id="MobiDB-lite"/>
    </source>
</evidence>
<dbReference type="SUPFAM" id="SSF57756">
    <property type="entry name" value="Retrovirus zinc finger-like domains"/>
    <property type="match status" value="1"/>
</dbReference>
<keyword evidence="3" id="KW-0808">Transferase</keyword>
<dbReference type="Proteomes" id="UP000022910">
    <property type="component" value="Unassembled WGS sequence"/>
</dbReference>
<feature type="domain" description="CCHC-type" evidence="11">
    <location>
        <begin position="469"/>
        <end position="484"/>
    </location>
</feature>
<dbReference type="EC" id="2.7.7.49" evidence="1"/>
<dbReference type="InterPro" id="IPR043128">
    <property type="entry name" value="Rev_trsase/Diguanyl_cyclase"/>
</dbReference>
<keyword evidence="7" id="KW-0378">Hydrolase</keyword>
<evidence type="ECO:0000256" key="6">
    <source>
        <dbReference type="ARBA" id="ARBA00022759"/>
    </source>
</evidence>
<dbReference type="SUPFAM" id="SSF50630">
    <property type="entry name" value="Acid proteases"/>
    <property type="match status" value="1"/>
</dbReference>
<proteinExistence type="predicted"/>
<feature type="region of interest" description="Disordered" evidence="10">
    <location>
        <begin position="552"/>
        <end position="587"/>
    </location>
</feature>
<dbReference type="Gene3D" id="4.10.60.10">
    <property type="entry name" value="Zinc finger, CCHC-type"/>
    <property type="match status" value="1"/>
</dbReference>
<dbReference type="SMART" id="SM00343">
    <property type="entry name" value="ZnF_C2HC"/>
    <property type="match status" value="1"/>
</dbReference>
<keyword evidence="5" id="KW-0540">Nuclease</keyword>
<keyword evidence="8" id="KW-0695">RNA-directed DNA polymerase</keyword>
<keyword evidence="4" id="KW-0548">Nucleotidyltransferase</keyword>
<feature type="compositionally biased region" description="Acidic residues" evidence="10">
    <location>
        <begin position="821"/>
        <end position="859"/>
    </location>
</feature>
<dbReference type="FunFam" id="3.30.70.270:FF:000020">
    <property type="entry name" value="Transposon Tf2-6 polyprotein-like Protein"/>
    <property type="match status" value="1"/>
</dbReference>
<keyword evidence="9" id="KW-0863">Zinc-finger</keyword>
<dbReference type="InterPro" id="IPR001878">
    <property type="entry name" value="Znf_CCHC"/>
</dbReference>
<feature type="compositionally biased region" description="Low complexity" evidence="10">
    <location>
        <begin position="447"/>
        <end position="464"/>
    </location>
</feature>
<gene>
    <name evidence="13" type="ORF">RirG_122750</name>
</gene>
<dbReference type="GO" id="GO:0004519">
    <property type="term" value="F:endonuclease activity"/>
    <property type="evidence" value="ECO:0007669"/>
    <property type="project" value="UniProtKB-KW"/>
</dbReference>
<dbReference type="Pfam" id="PF00078">
    <property type="entry name" value="RVT_1"/>
    <property type="match status" value="1"/>
</dbReference>
<dbReference type="Pfam" id="PF08284">
    <property type="entry name" value="RVP_2"/>
    <property type="match status" value="1"/>
</dbReference>
<keyword evidence="9" id="KW-0862">Zinc</keyword>
<evidence type="ECO:0000256" key="7">
    <source>
        <dbReference type="ARBA" id="ARBA00022801"/>
    </source>
</evidence>
<dbReference type="CDD" id="cd09274">
    <property type="entry name" value="RNase_HI_RT_Ty3"/>
    <property type="match status" value="1"/>
</dbReference>
<comment type="caution">
    <text evidence="13">The sequence shown here is derived from an EMBL/GenBank/DDBJ whole genome shotgun (WGS) entry which is preliminary data.</text>
</comment>
<dbReference type="GO" id="GO:0008270">
    <property type="term" value="F:zinc ion binding"/>
    <property type="evidence" value="ECO:0007669"/>
    <property type="project" value="UniProtKB-KW"/>
</dbReference>
<dbReference type="InterPro" id="IPR043502">
    <property type="entry name" value="DNA/RNA_pol_sf"/>
</dbReference>
<dbReference type="CDD" id="cd00303">
    <property type="entry name" value="retropepsin_like"/>
    <property type="match status" value="1"/>
</dbReference>
<keyword evidence="9" id="KW-0479">Metal-binding</keyword>
<dbReference type="PROSITE" id="PS50158">
    <property type="entry name" value="ZF_CCHC"/>
    <property type="match status" value="1"/>
</dbReference>
<name>A0A015JAK6_RHIIW</name>
<evidence type="ECO:0000256" key="4">
    <source>
        <dbReference type="ARBA" id="ARBA00022695"/>
    </source>
</evidence>
<evidence type="ECO:0000256" key="3">
    <source>
        <dbReference type="ARBA" id="ARBA00022679"/>
    </source>
</evidence>
<dbReference type="PANTHER" id="PTHR37984:SF5">
    <property type="entry name" value="PROTEIN NYNRIN-LIKE"/>
    <property type="match status" value="1"/>
</dbReference>
<dbReference type="Pfam" id="PF03732">
    <property type="entry name" value="Retrotrans_gag"/>
    <property type="match status" value="1"/>
</dbReference>
<dbReference type="Pfam" id="PF00098">
    <property type="entry name" value="zf-CCHC"/>
    <property type="match status" value="1"/>
</dbReference>
<dbReference type="InterPro" id="IPR036875">
    <property type="entry name" value="Znf_CCHC_sf"/>
</dbReference>
<dbReference type="FunFam" id="3.10.10.10:FF:000007">
    <property type="entry name" value="Retrovirus-related Pol polyprotein from transposon 17.6-like Protein"/>
    <property type="match status" value="1"/>
</dbReference>
<feature type="compositionally biased region" description="Low complexity" evidence="10">
    <location>
        <begin position="490"/>
        <end position="513"/>
    </location>
</feature>
<evidence type="ECO:0000313" key="13">
    <source>
        <dbReference type="EMBL" id="EXX66552.1"/>
    </source>
</evidence>
<evidence type="ECO:0000256" key="9">
    <source>
        <dbReference type="PROSITE-ProRule" id="PRU00047"/>
    </source>
</evidence>
<evidence type="ECO:0000259" key="11">
    <source>
        <dbReference type="PROSITE" id="PS50158"/>
    </source>
</evidence>
<evidence type="ECO:0000256" key="5">
    <source>
        <dbReference type="ARBA" id="ARBA00022722"/>
    </source>
</evidence>
<dbReference type="FunFam" id="3.10.20.370:FF:000001">
    <property type="entry name" value="Retrovirus-related Pol polyprotein from transposon 17.6-like protein"/>
    <property type="match status" value="1"/>
</dbReference>
<feature type="region of interest" description="Disordered" evidence="10">
    <location>
        <begin position="431"/>
        <end position="464"/>
    </location>
</feature>
<feature type="region of interest" description="Disordered" evidence="10">
    <location>
        <begin position="816"/>
        <end position="866"/>
    </location>
</feature>
<sequence length="1374" mass="157240">MFVTHFQKNINHDRLHQELNSPNITYRHRDRSCAYCYPPELLPSENFGNFWNWYSVEYPARSYTHYTQQYLEELSYVEGEDIWTAIIDLIFSIRYAYTPNINSETLQQDIWNAYSITQGFHLDIFIIAYNYSEISFITPPESDSDESLPRIAELELDQNPDLEPLLQNQPNNNMAQPNQQDFQQLRAAIAALTQALPNVNNALAGNIQAINNPPRREGRVADLPQFYGGNQDPVAWLEDFTRACNANGIQDARKLEVVPAYLRGAASTWWNSNQALNNGNPGRIIAWTGNNNNTDFILNFPNAFRTQTLVEIWTTELEQRRQQPGEDVNTYAAALQELYRRVETNAFAYPEAIKARKFVNGLLPDLYVTVKPHNDQTWNGAVDRAKAYELTHQDQSAVSAYITKFAPIGTSANAQSDELCKAIQELTKHVQQLGTGGRRPRYDNRNPRNVAQVGGQSQQPNNGQSRVVCYSCGQPGHIVRTCPNRNTGITLPNNSDNANNNNRSTNQTTGSTGEQLAQIHQLLAQLGECTSQSQIPSNITLLEAYPAERVTRSQSRLNPLQGTAKEKPTEEETVTRSIKQKQKETDKRKIKKTVKTITKRKIPVLAPVEKMVEPYTPQQLFDQPADISVGQLLAMNPKLRMATNKLLRKPIMRKKDEVQENKKEKMDVVEDLLAANLSRPNDNKTSALYCEASIKHIRFPLIVDSGSAGSIISLSLLKDLEMEITRASKTVMINVNGERRRPLGAVSDIPLKIHDCIIPMDAIVTDANSYSAIVGNDWLRKTKAVIDYDNNLMTIKWKGNTLEVITECQEMPHHIVSIEAPEVEEEEEEGVEEESEEDAEEENEEDVADETEEEYESESNENTQEQMFCNTQFVTQEEAQEIEESLREGSMVENNYFYQYKEIEKGTFHIGNLNDKQRQMFEDLMSKHQNLFAWESDDFGRTSAITHSIDTGSAAPIKQRFYRTSYQNQLFIKEEIQRLLKAGLIVPSSSQWTSPVVVVEKKNGKKRLCVDYRKLNNVTKKDSYPLPRIDDMLETLSGTQWFSSLDLASGFWQVELEQKDREKSTFITRFGTYEFTVMPFGLCNAPATFQRLMDTVLRDILWQFVVVYIDDINIGSKTFEEHLVHLEQVFSRLEEAGLKLSPEKCFFFKDEIPFLGHVVSRTGIHTDPEKLKVIKEFPVPRDLTQLRGFIALASYYRKFVKNFSSVVEPLNRLLKKNTPYVWGKDQHDAFERLKTCLTTPPILAYPNFEKPFILYTDASTFALGAILSQKDEFKRERVIAYASRTLHKHERNYGVTELECLAVVWAVRYFHHYLHGQIFTVITDHAALKYLLKMTNPIGKLGRWLMTLNGYDLEIIDRPGKQHSNVDTLSRIKH</sequence>
<keyword evidence="6" id="KW-0255">Endonuclease</keyword>